<accession>A0A099VBP9</accession>
<reference evidence="1 2" key="1">
    <citation type="journal article" date="2014" name="Genome Announc.">
        <title>Draft genome sequences of eight enterohepatic helicobacter species isolated from both laboratory and wild rodents.</title>
        <authorList>
            <person name="Sheh A."/>
            <person name="Shen Z."/>
            <person name="Fox J.G."/>
        </authorList>
    </citation>
    <scope>NUCLEOTIDE SEQUENCE [LARGE SCALE GENOMIC DNA]</scope>
    <source>
        <strain evidence="1 2">ATCC 700114</strain>
    </source>
</reference>
<dbReference type="Proteomes" id="UP000029878">
    <property type="component" value="Unassembled WGS sequence"/>
</dbReference>
<sequence>MQQNIILLGGSNSVMTNGLQKGIKDSLINRSEFKMYSFGLGACDVIQNFYELKRKRNKKIFENAALIITESNVNDVYNVYETHERVPLDIFYRNLSWFYQELYFLNKKVVSLLLPNEFENYILINNMHKILCEKYGFNCIDMQDYYESNGLCEFGKRIDWAHQLESIMYRVGKNIIEALDTFKISRKIATTNDNPIFFEYSPKDMIVKSGKLQEDYLLNSMYGEQVYRLDSNTVLVFPKALKDCCLIGLHTWNNTRKWKEDFKAPKGWDECCLAYASLELHNGGGGKVLPKKQTC</sequence>
<evidence type="ECO:0000313" key="1">
    <source>
        <dbReference type="EMBL" id="TLD84707.1"/>
    </source>
</evidence>
<proteinExistence type="predicted"/>
<protein>
    <recommendedName>
        <fullName evidence="3">SGNH/GDSL hydrolase family protein</fullName>
    </recommendedName>
</protein>
<organism evidence="1 2">
    <name type="scientific">Helicobacter trogontum</name>
    <dbReference type="NCBI Taxonomy" id="50960"/>
    <lineage>
        <taxon>Bacteria</taxon>
        <taxon>Pseudomonadati</taxon>
        <taxon>Campylobacterota</taxon>
        <taxon>Epsilonproteobacteria</taxon>
        <taxon>Campylobacterales</taxon>
        <taxon>Helicobacteraceae</taxon>
        <taxon>Helicobacter</taxon>
    </lineage>
</organism>
<dbReference type="OrthoDB" id="5324335at2"/>
<gene>
    <name evidence="1" type="ORF">LS81_001500</name>
</gene>
<evidence type="ECO:0000313" key="2">
    <source>
        <dbReference type="Proteomes" id="UP000029878"/>
    </source>
</evidence>
<name>A0A099VBP9_9HELI</name>
<dbReference type="EMBL" id="JRPL02000002">
    <property type="protein sequence ID" value="TLD84707.1"/>
    <property type="molecule type" value="Genomic_DNA"/>
</dbReference>
<dbReference type="RefSeq" id="WP_034344935.1">
    <property type="nucleotide sequence ID" value="NZ_JRPL02000002.1"/>
</dbReference>
<dbReference type="SUPFAM" id="SSF52266">
    <property type="entry name" value="SGNH hydrolase"/>
    <property type="match status" value="1"/>
</dbReference>
<dbReference type="AlphaFoldDB" id="A0A099VBP9"/>
<evidence type="ECO:0008006" key="3">
    <source>
        <dbReference type="Google" id="ProtNLM"/>
    </source>
</evidence>
<comment type="caution">
    <text evidence="1">The sequence shown here is derived from an EMBL/GenBank/DDBJ whole genome shotgun (WGS) entry which is preliminary data.</text>
</comment>